<evidence type="ECO:0000256" key="5">
    <source>
        <dbReference type="ARBA" id="ARBA00022729"/>
    </source>
</evidence>
<dbReference type="GO" id="GO:0008236">
    <property type="term" value="F:serine-type peptidase activity"/>
    <property type="evidence" value="ECO:0007669"/>
    <property type="project" value="InterPro"/>
</dbReference>
<dbReference type="InterPro" id="IPR001375">
    <property type="entry name" value="Peptidase_S9_cat"/>
</dbReference>
<keyword evidence="3" id="KW-0964">Secreted</keyword>
<dbReference type="Proteomes" id="UP000219327">
    <property type="component" value="Unassembled WGS sequence"/>
</dbReference>
<reference evidence="11 12" key="1">
    <citation type="submission" date="2017-08" db="EMBL/GenBank/DDBJ databases">
        <title>Fine stratification of microbial communities through a metagenomic profile of the photic zone.</title>
        <authorList>
            <person name="Haro-Moreno J.M."/>
            <person name="Lopez-Perez M."/>
            <person name="De La Torre J."/>
            <person name="Picazo A."/>
            <person name="Camacho A."/>
            <person name="Rodriguez-Valera F."/>
        </authorList>
    </citation>
    <scope>NUCLEOTIDE SEQUENCE [LARGE SCALE GENOMIC DNA]</scope>
    <source>
        <strain evidence="11">MED-G24</strain>
    </source>
</reference>
<evidence type="ECO:0000313" key="11">
    <source>
        <dbReference type="EMBL" id="PDH40258.1"/>
    </source>
</evidence>
<keyword evidence="6" id="KW-0378">Hydrolase</keyword>
<name>A0A2A5WVE8_9GAMM</name>
<dbReference type="InterPro" id="IPR043595">
    <property type="entry name" value="FaeB/C/D"/>
</dbReference>
<dbReference type="GO" id="GO:0030600">
    <property type="term" value="F:feruloyl esterase activity"/>
    <property type="evidence" value="ECO:0007669"/>
    <property type="project" value="InterPro"/>
</dbReference>
<feature type="domain" description="Peptidase S9 prolyl oligopeptidase catalytic" evidence="10">
    <location>
        <begin position="112"/>
        <end position="173"/>
    </location>
</feature>
<sequence length="294" mass="32081">MTSNSTWSYLAGFNDLAEEHGFLAVYPQSHLKLITFGKAGGKQGDSGKKDNSGKKGDSGKDDFTDFLGDKAKNCKEGETFTAMGMEILCQNGLLTTQQLRWNNENADDLFDGQSDVSFLTALAKSLQDEFDLSRKKTFVAGFSNGGYMSYTLMCQASDVFAAAGVVAGLIDVEVLKNCSFDQPKPIIHIHGAEDGMVPISGETDKSTGIAMVSAQDIVQYFANLNESVTTTETQVTDNTTLTTYIPDGNGAEVHYYRIENHDHFWPGSDPSKKGYNDESGINASELIWSFFSRL</sequence>
<dbReference type="GO" id="GO:0005576">
    <property type="term" value="C:extracellular region"/>
    <property type="evidence" value="ECO:0007669"/>
    <property type="project" value="UniProtKB-SubCell"/>
</dbReference>
<comment type="function">
    <text evidence="9">Involved in degradation of plant cell walls. Hydrolyzes the feruloyl-arabinose ester bond in arabinoxylans, and the feruloyl-galactose ester bond in pectin. Active against paranitrophenyl-acetate, methyl ferulate and wheat arabinoxylan.</text>
</comment>
<evidence type="ECO:0000256" key="1">
    <source>
        <dbReference type="ARBA" id="ARBA00004613"/>
    </source>
</evidence>
<dbReference type="InterPro" id="IPR029058">
    <property type="entry name" value="AB_hydrolase_fold"/>
</dbReference>
<comment type="similarity">
    <text evidence="2">Belongs to the faeC family.</text>
</comment>
<keyword evidence="8" id="KW-0624">Polysaccharide degradation</keyword>
<dbReference type="PANTHER" id="PTHR38050:SF1">
    <property type="entry name" value="FERULOYL ESTERASE C"/>
    <property type="match status" value="1"/>
</dbReference>
<evidence type="ECO:0000256" key="4">
    <source>
        <dbReference type="ARBA" id="ARBA00022651"/>
    </source>
</evidence>
<dbReference type="SUPFAM" id="SSF53474">
    <property type="entry name" value="alpha/beta-Hydrolases"/>
    <property type="match status" value="1"/>
</dbReference>
<evidence type="ECO:0000313" key="12">
    <source>
        <dbReference type="Proteomes" id="UP000219327"/>
    </source>
</evidence>
<keyword evidence="4" id="KW-0858">Xylan degradation</keyword>
<evidence type="ECO:0000256" key="8">
    <source>
        <dbReference type="ARBA" id="ARBA00023326"/>
    </source>
</evidence>
<organism evidence="11 12">
    <name type="scientific">OM182 bacterium MED-G24</name>
    <dbReference type="NCBI Taxonomy" id="1986255"/>
    <lineage>
        <taxon>Bacteria</taxon>
        <taxon>Pseudomonadati</taxon>
        <taxon>Pseudomonadota</taxon>
        <taxon>Gammaproteobacteria</taxon>
        <taxon>OMG group</taxon>
        <taxon>OM182 clade</taxon>
    </lineage>
</organism>
<dbReference type="Pfam" id="PF00326">
    <property type="entry name" value="Peptidase_S9"/>
    <property type="match status" value="1"/>
</dbReference>
<protein>
    <recommendedName>
        <fullName evidence="10">Peptidase S9 prolyl oligopeptidase catalytic domain-containing protein</fullName>
    </recommendedName>
</protein>
<evidence type="ECO:0000256" key="7">
    <source>
        <dbReference type="ARBA" id="ARBA00023277"/>
    </source>
</evidence>
<evidence type="ECO:0000256" key="6">
    <source>
        <dbReference type="ARBA" id="ARBA00022801"/>
    </source>
</evidence>
<keyword evidence="5" id="KW-0732">Signal</keyword>
<dbReference type="Gene3D" id="3.40.50.1820">
    <property type="entry name" value="alpha/beta hydrolase"/>
    <property type="match status" value="1"/>
</dbReference>
<dbReference type="EMBL" id="NTKD01000014">
    <property type="protein sequence ID" value="PDH40258.1"/>
    <property type="molecule type" value="Genomic_DNA"/>
</dbReference>
<proteinExistence type="inferred from homology"/>
<evidence type="ECO:0000259" key="10">
    <source>
        <dbReference type="Pfam" id="PF00326"/>
    </source>
</evidence>
<dbReference type="GO" id="GO:0045493">
    <property type="term" value="P:xylan catabolic process"/>
    <property type="evidence" value="ECO:0007669"/>
    <property type="project" value="UniProtKB-KW"/>
</dbReference>
<keyword evidence="7" id="KW-0119">Carbohydrate metabolism</keyword>
<gene>
    <name evidence="11" type="ORF">CNE99_04115</name>
</gene>
<comment type="subcellular location">
    <subcellularLocation>
        <location evidence="1">Secreted</location>
    </subcellularLocation>
</comment>
<dbReference type="GO" id="GO:0006508">
    <property type="term" value="P:proteolysis"/>
    <property type="evidence" value="ECO:0007669"/>
    <property type="project" value="InterPro"/>
</dbReference>
<evidence type="ECO:0000256" key="2">
    <source>
        <dbReference type="ARBA" id="ARBA00010278"/>
    </source>
</evidence>
<dbReference type="PANTHER" id="PTHR38050">
    <property type="match status" value="1"/>
</dbReference>
<evidence type="ECO:0000256" key="3">
    <source>
        <dbReference type="ARBA" id="ARBA00022525"/>
    </source>
</evidence>
<dbReference type="AlphaFoldDB" id="A0A2A5WVE8"/>
<evidence type="ECO:0000256" key="9">
    <source>
        <dbReference type="ARBA" id="ARBA00025250"/>
    </source>
</evidence>
<accession>A0A2A5WVE8</accession>
<comment type="caution">
    <text evidence="11">The sequence shown here is derived from an EMBL/GenBank/DDBJ whole genome shotgun (WGS) entry which is preliminary data.</text>
</comment>